<dbReference type="Gene3D" id="1.10.3720.10">
    <property type="entry name" value="MetI-like"/>
    <property type="match status" value="1"/>
</dbReference>
<feature type="transmembrane region" description="Helical" evidence="7">
    <location>
        <begin position="174"/>
        <end position="194"/>
    </location>
</feature>
<evidence type="ECO:0000256" key="4">
    <source>
        <dbReference type="ARBA" id="ARBA00022692"/>
    </source>
</evidence>
<keyword evidence="6 7" id="KW-0472">Membrane</keyword>
<keyword evidence="5 7" id="KW-1133">Transmembrane helix</keyword>
<name>A0A1H3CUG4_9PSEU</name>
<feature type="transmembrane region" description="Helical" evidence="7">
    <location>
        <begin position="12"/>
        <end position="30"/>
    </location>
</feature>
<dbReference type="OrthoDB" id="9778910at2"/>
<dbReference type="EMBL" id="FNON01000003">
    <property type="protein sequence ID" value="SDX57787.1"/>
    <property type="molecule type" value="Genomic_DNA"/>
</dbReference>
<gene>
    <name evidence="9" type="ORF">SAMN05421504_103156</name>
</gene>
<dbReference type="Pfam" id="PF00528">
    <property type="entry name" value="BPD_transp_1"/>
    <property type="match status" value="1"/>
</dbReference>
<sequence>MGRFLIRRGALLLGALVVASMAIYGALYLAPGDPIATLTGGRQITAEARAQLEARYHLDEPLPVRYWHWLTSAVRGDLGYSIANRQDVSTLIADRAGTTLALLALTSVIVIVAGVSIGVLSALKPGFVDTLALTVTTVLAAVPSFVAALVLVSLFAVTLGWFPALGEGQGFLDQLWHLTLPSLALASSSLALVARITRASVRAELPREHVQAAISRGLPSGVVFRRHVLRNAAIPIATVTGLSIASLIVLVAIVEQVFGLNGLGAALVTAAQNKDFAVVQALALIMVAAFVLINTVVDLLYALLDPRVSLGTAAT</sequence>
<dbReference type="Proteomes" id="UP000199515">
    <property type="component" value="Unassembled WGS sequence"/>
</dbReference>
<keyword evidence="4 7" id="KW-0812">Transmembrane</keyword>
<protein>
    <submittedName>
        <fullName evidence="9">Peptide/nickel transport system permease protein</fullName>
    </submittedName>
</protein>
<dbReference type="CDD" id="cd06261">
    <property type="entry name" value="TM_PBP2"/>
    <property type="match status" value="1"/>
</dbReference>
<feature type="transmembrane region" description="Helical" evidence="7">
    <location>
        <begin position="100"/>
        <end position="123"/>
    </location>
</feature>
<comment type="similarity">
    <text evidence="7">Belongs to the binding-protein-dependent transport system permease family.</text>
</comment>
<comment type="subcellular location">
    <subcellularLocation>
        <location evidence="1 7">Cell membrane</location>
        <topology evidence="1 7">Multi-pass membrane protein</topology>
    </subcellularLocation>
</comment>
<evidence type="ECO:0000256" key="3">
    <source>
        <dbReference type="ARBA" id="ARBA00022475"/>
    </source>
</evidence>
<evidence type="ECO:0000259" key="8">
    <source>
        <dbReference type="PROSITE" id="PS50928"/>
    </source>
</evidence>
<feature type="transmembrane region" description="Helical" evidence="7">
    <location>
        <begin position="135"/>
        <end position="162"/>
    </location>
</feature>
<evidence type="ECO:0000313" key="9">
    <source>
        <dbReference type="EMBL" id="SDX57787.1"/>
    </source>
</evidence>
<evidence type="ECO:0000256" key="6">
    <source>
        <dbReference type="ARBA" id="ARBA00023136"/>
    </source>
</evidence>
<reference evidence="9 10" key="1">
    <citation type="submission" date="2016-10" db="EMBL/GenBank/DDBJ databases">
        <authorList>
            <person name="de Groot N.N."/>
        </authorList>
    </citation>
    <scope>NUCLEOTIDE SEQUENCE [LARGE SCALE GENOMIC DNA]</scope>
    <source>
        <strain evidence="9 10">CPCC 202699</strain>
    </source>
</reference>
<feature type="transmembrane region" description="Helical" evidence="7">
    <location>
        <begin position="278"/>
        <end position="304"/>
    </location>
</feature>
<dbReference type="STRING" id="589385.SAMN05421504_103156"/>
<dbReference type="PROSITE" id="PS50928">
    <property type="entry name" value="ABC_TM1"/>
    <property type="match status" value="1"/>
</dbReference>
<dbReference type="PANTHER" id="PTHR43163:SF3">
    <property type="entry name" value="PEPTIDE ABC TRANSPORTER PERMEASE PROTEIN"/>
    <property type="match status" value="1"/>
</dbReference>
<feature type="domain" description="ABC transmembrane type-1" evidence="8">
    <location>
        <begin position="96"/>
        <end position="297"/>
    </location>
</feature>
<evidence type="ECO:0000256" key="1">
    <source>
        <dbReference type="ARBA" id="ARBA00004651"/>
    </source>
</evidence>
<dbReference type="InterPro" id="IPR035906">
    <property type="entry name" value="MetI-like_sf"/>
</dbReference>
<dbReference type="PANTHER" id="PTHR43163">
    <property type="entry name" value="DIPEPTIDE TRANSPORT SYSTEM PERMEASE PROTEIN DPPB-RELATED"/>
    <property type="match status" value="1"/>
</dbReference>
<dbReference type="GO" id="GO:0055085">
    <property type="term" value="P:transmembrane transport"/>
    <property type="evidence" value="ECO:0007669"/>
    <property type="project" value="InterPro"/>
</dbReference>
<evidence type="ECO:0000256" key="7">
    <source>
        <dbReference type="RuleBase" id="RU363032"/>
    </source>
</evidence>
<dbReference type="GO" id="GO:0005886">
    <property type="term" value="C:plasma membrane"/>
    <property type="evidence" value="ECO:0007669"/>
    <property type="project" value="UniProtKB-SubCell"/>
</dbReference>
<keyword evidence="3" id="KW-1003">Cell membrane</keyword>
<evidence type="ECO:0000256" key="5">
    <source>
        <dbReference type="ARBA" id="ARBA00022989"/>
    </source>
</evidence>
<dbReference type="AlphaFoldDB" id="A0A1H3CUG4"/>
<feature type="transmembrane region" description="Helical" evidence="7">
    <location>
        <begin position="234"/>
        <end position="258"/>
    </location>
</feature>
<evidence type="ECO:0000256" key="2">
    <source>
        <dbReference type="ARBA" id="ARBA00022448"/>
    </source>
</evidence>
<accession>A0A1H3CUG4</accession>
<dbReference type="SUPFAM" id="SSF161098">
    <property type="entry name" value="MetI-like"/>
    <property type="match status" value="1"/>
</dbReference>
<proteinExistence type="inferred from homology"/>
<keyword evidence="10" id="KW-1185">Reference proteome</keyword>
<evidence type="ECO:0000313" key="10">
    <source>
        <dbReference type="Proteomes" id="UP000199515"/>
    </source>
</evidence>
<dbReference type="InterPro" id="IPR045621">
    <property type="entry name" value="BPD_transp_1_N"/>
</dbReference>
<dbReference type="InterPro" id="IPR000515">
    <property type="entry name" value="MetI-like"/>
</dbReference>
<dbReference type="Pfam" id="PF19300">
    <property type="entry name" value="BPD_transp_1_N"/>
    <property type="match status" value="1"/>
</dbReference>
<keyword evidence="2 7" id="KW-0813">Transport</keyword>
<organism evidence="9 10">
    <name type="scientific">Amycolatopsis xylanica</name>
    <dbReference type="NCBI Taxonomy" id="589385"/>
    <lineage>
        <taxon>Bacteria</taxon>
        <taxon>Bacillati</taxon>
        <taxon>Actinomycetota</taxon>
        <taxon>Actinomycetes</taxon>
        <taxon>Pseudonocardiales</taxon>
        <taxon>Pseudonocardiaceae</taxon>
        <taxon>Amycolatopsis</taxon>
    </lineage>
</organism>